<name>A0A7C0Y442_DESA2</name>
<dbReference type="AlphaFoldDB" id="A0A7C0Y442"/>
<proteinExistence type="predicted"/>
<dbReference type="Proteomes" id="UP000886289">
    <property type="component" value="Unassembled WGS sequence"/>
</dbReference>
<sequence length="254" mass="29200">MEKKDKQFLKWNNDNILGNLLQAEDHLTQAKGDYIPSEHIACVSKHLLIAQMESMEASKHCILAAPEKCDFYKNFGDKLRNLRYEIEEKGIVKPQELLHKIRSLRKEFEKNINKSYDTSQCKLGVCSLVEEIVKKGGEHMPEKEEKDVLGLGELVHFCWEAVRQKEKKLGASYSKYEKFKDVWECISTGQPPDDPISPLEIEELRAKCDLKPHPICLLRKVTEGIPIEEAEEQCLREGKVHPISLMACRLKVGK</sequence>
<accession>A0A7C0Y442</accession>
<comment type="caution">
    <text evidence="1">The sequence shown here is derived from an EMBL/GenBank/DDBJ whole genome shotgun (WGS) entry which is preliminary data.</text>
</comment>
<evidence type="ECO:0000313" key="1">
    <source>
        <dbReference type="EMBL" id="HDD45186.1"/>
    </source>
</evidence>
<gene>
    <name evidence="1" type="ORF">ENG63_10065</name>
</gene>
<organism evidence="1">
    <name type="scientific">Desulfofervidus auxilii</name>
    <dbReference type="NCBI Taxonomy" id="1621989"/>
    <lineage>
        <taxon>Bacteria</taxon>
        <taxon>Pseudomonadati</taxon>
        <taxon>Thermodesulfobacteriota</taxon>
        <taxon>Candidatus Desulfofervidia</taxon>
        <taxon>Candidatus Desulfofervidales</taxon>
        <taxon>Candidatus Desulfofervidaceae</taxon>
        <taxon>Candidatus Desulfofervidus</taxon>
    </lineage>
</organism>
<protein>
    <submittedName>
        <fullName evidence="1">Uncharacterized protein</fullName>
    </submittedName>
</protein>
<reference evidence="1" key="1">
    <citation type="journal article" date="2020" name="mSystems">
        <title>Genome- and Community-Level Interaction Insights into Carbon Utilization and Element Cycling Functions of Hydrothermarchaeota in Hydrothermal Sediment.</title>
        <authorList>
            <person name="Zhou Z."/>
            <person name="Liu Y."/>
            <person name="Xu W."/>
            <person name="Pan J."/>
            <person name="Luo Z.H."/>
            <person name="Li M."/>
        </authorList>
    </citation>
    <scope>NUCLEOTIDE SEQUENCE [LARGE SCALE GENOMIC DNA]</scope>
    <source>
        <strain evidence="1">HyVt-233</strain>
    </source>
</reference>
<dbReference type="EMBL" id="DRBS01000374">
    <property type="protein sequence ID" value="HDD45186.1"/>
    <property type="molecule type" value="Genomic_DNA"/>
</dbReference>